<dbReference type="EMBL" id="KK365135">
    <property type="protein sequence ID" value="KCZ81877.1"/>
    <property type="molecule type" value="Genomic_DNA"/>
</dbReference>
<name>A0A059F446_9MICR</name>
<protein>
    <submittedName>
        <fullName evidence="1">Uncharacterized protein</fullName>
    </submittedName>
</protein>
<accession>A0A059F446</accession>
<proteinExistence type="predicted"/>
<reference evidence="1 2" key="2">
    <citation type="submission" date="2014-03" db="EMBL/GenBank/DDBJ databases">
        <title>The Genome Sequence of Anncaliia algerae insect isolate PRA339.</title>
        <authorList>
            <consortium name="The Broad Institute Genome Sequencing Platform"/>
            <consortium name="The Broad Institute Genome Sequencing Center for Infectious Disease"/>
            <person name="Cuomo C."/>
            <person name="Becnel J."/>
            <person name="Sanscrainte N."/>
            <person name="Walker B."/>
            <person name="Young S.K."/>
            <person name="Zeng Q."/>
            <person name="Gargeya S."/>
            <person name="Fitzgerald M."/>
            <person name="Haas B."/>
            <person name="Abouelleil A."/>
            <person name="Alvarado L."/>
            <person name="Arachchi H.M."/>
            <person name="Berlin A.M."/>
            <person name="Chapman S.B."/>
            <person name="Dewar J."/>
            <person name="Goldberg J."/>
            <person name="Griggs A."/>
            <person name="Gujja S."/>
            <person name="Hansen M."/>
            <person name="Howarth C."/>
            <person name="Imamovic A."/>
            <person name="Larimer J."/>
            <person name="McCowan C."/>
            <person name="Murphy C."/>
            <person name="Neiman D."/>
            <person name="Pearson M."/>
            <person name="Priest M."/>
            <person name="Roberts A."/>
            <person name="Saif S."/>
            <person name="Shea T."/>
            <person name="Sisk P."/>
            <person name="Sykes S."/>
            <person name="Wortman J."/>
            <person name="Nusbaum C."/>
            <person name="Birren B."/>
        </authorList>
    </citation>
    <scope>NUCLEOTIDE SEQUENCE [LARGE SCALE GENOMIC DNA]</scope>
    <source>
        <strain evidence="1 2">PRA339</strain>
    </source>
</reference>
<reference evidence="2" key="1">
    <citation type="submission" date="2013-02" db="EMBL/GenBank/DDBJ databases">
        <authorList>
            <consortium name="The Broad Institute Genome Sequencing Platform"/>
            <person name="Cuomo C."/>
            <person name="Becnel J."/>
            <person name="Sanscrainte N."/>
            <person name="Walker B."/>
            <person name="Young S.K."/>
            <person name="Zeng Q."/>
            <person name="Gargeya S."/>
            <person name="Fitzgerald M."/>
            <person name="Haas B."/>
            <person name="Abouelleil A."/>
            <person name="Alvarado L."/>
            <person name="Arachchi H.M."/>
            <person name="Berlin A.M."/>
            <person name="Chapman S.B."/>
            <person name="Dewar J."/>
            <person name="Goldberg J."/>
            <person name="Griggs A."/>
            <person name="Gujja S."/>
            <person name="Hansen M."/>
            <person name="Howarth C."/>
            <person name="Imamovic A."/>
            <person name="Larimer J."/>
            <person name="McCowan C."/>
            <person name="Murphy C."/>
            <person name="Neiman D."/>
            <person name="Pearson M."/>
            <person name="Priest M."/>
            <person name="Roberts A."/>
            <person name="Saif S."/>
            <person name="Shea T."/>
            <person name="Sisk P."/>
            <person name="Sykes S."/>
            <person name="Wortman J."/>
            <person name="Nusbaum C."/>
            <person name="Birren B."/>
        </authorList>
    </citation>
    <scope>NUCLEOTIDE SEQUENCE [LARGE SCALE GENOMIC DNA]</scope>
    <source>
        <strain evidence="2">PRA339</strain>
    </source>
</reference>
<evidence type="ECO:0000313" key="1">
    <source>
        <dbReference type="EMBL" id="KCZ81877.1"/>
    </source>
</evidence>
<dbReference type="Proteomes" id="UP000030655">
    <property type="component" value="Unassembled WGS sequence"/>
</dbReference>
<dbReference type="HOGENOM" id="CLU_3055828_0_0_1"/>
<dbReference type="VEuPathDB" id="MicrosporidiaDB:H312_00636"/>
<keyword evidence="2" id="KW-1185">Reference proteome</keyword>
<feature type="non-terminal residue" evidence="1">
    <location>
        <position position="1"/>
    </location>
</feature>
<evidence type="ECO:0000313" key="2">
    <source>
        <dbReference type="Proteomes" id="UP000030655"/>
    </source>
</evidence>
<sequence length="54" mass="6226">SENQTQKLIMNKLNVSYVVLRKVLDKLIEKIKLYNEQNPIILGGITNLSKLTKQ</sequence>
<gene>
    <name evidence="1" type="ORF">H312_00636</name>
</gene>
<dbReference type="AlphaFoldDB" id="A0A059F446"/>
<organism evidence="1 2">
    <name type="scientific">Anncaliia algerae PRA339</name>
    <dbReference type="NCBI Taxonomy" id="1288291"/>
    <lineage>
        <taxon>Eukaryota</taxon>
        <taxon>Fungi</taxon>
        <taxon>Fungi incertae sedis</taxon>
        <taxon>Microsporidia</taxon>
        <taxon>Tubulinosematoidea</taxon>
        <taxon>Tubulinosematidae</taxon>
        <taxon>Anncaliia</taxon>
    </lineage>
</organism>